<comment type="caution">
    <text evidence="1">The sequence shown here is derived from an EMBL/GenBank/DDBJ whole genome shotgun (WGS) entry which is preliminary data.</text>
</comment>
<gene>
    <name evidence="1" type="ORF">B1202_03490</name>
</gene>
<organism evidence="1 2">
    <name type="scientific">Acinetobacter amyesii</name>
    <dbReference type="NCBI Taxonomy" id="2942470"/>
    <lineage>
        <taxon>Bacteria</taxon>
        <taxon>Pseudomonadati</taxon>
        <taxon>Pseudomonadota</taxon>
        <taxon>Gammaproteobacteria</taxon>
        <taxon>Moraxellales</taxon>
        <taxon>Moraxellaceae</taxon>
        <taxon>Acinetobacter</taxon>
    </lineage>
</organism>
<evidence type="ECO:0000313" key="2">
    <source>
        <dbReference type="Proteomes" id="UP000191160"/>
    </source>
</evidence>
<proteinExistence type="predicted"/>
<dbReference type="EMBL" id="MVKX01000001">
    <property type="protein sequence ID" value="OOV85705.1"/>
    <property type="molecule type" value="Genomic_DNA"/>
</dbReference>
<keyword evidence="2" id="KW-1185">Reference proteome</keyword>
<protein>
    <recommendedName>
        <fullName evidence="3">Lipoprotein</fullName>
    </recommendedName>
</protein>
<evidence type="ECO:0000313" key="1">
    <source>
        <dbReference type="EMBL" id="OOV85705.1"/>
    </source>
</evidence>
<dbReference type="RefSeq" id="WP_078189177.1">
    <property type="nucleotide sequence ID" value="NZ_JAMCOZ010000015.1"/>
</dbReference>
<sequence length="200" mass="22437">MHHIILKQSILFGSIFFISGCQGLPMIGPAEDYQPIYRTESVDYDSNTQSRIRIYHQWSNTNLYENTSCEAWGKTKTKNLFRSFATSMPKGESVIIGIPQTEKSTSVLNTPQKGWGPKLTFTEHVITANQPFVIDARRVEATGSYTCNIAGSFIPKAGTSYEAEYNENGNSCSLQLREISKTQINTVHTSQNINGLRHCF</sequence>
<dbReference type="AlphaFoldDB" id="A0A1T1H7D6"/>
<evidence type="ECO:0008006" key="3">
    <source>
        <dbReference type="Google" id="ProtNLM"/>
    </source>
</evidence>
<dbReference type="Proteomes" id="UP000191160">
    <property type="component" value="Unassembled WGS sequence"/>
</dbReference>
<reference evidence="1 2" key="1">
    <citation type="submission" date="2017-02" db="EMBL/GenBank/DDBJ databases">
        <title>Acinetobacter sp. ANC 4945, whole genome shotgun sequencing project.</title>
        <authorList>
            <person name="Radolfova-Krizova L."/>
            <person name="Al Atrouni A."/>
            <person name="Nemec A."/>
        </authorList>
    </citation>
    <scope>NUCLEOTIDE SEQUENCE [LARGE SCALE GENOMIC DNA]</scope>
    <source>
        <strain evidence="1 2">ANC 4945</strain>
    </source>
</reference>
<accession>A0A1T1H7D6</accession>
<dbReference type="PROSITE" id="PS51257">
    <property type="entry name" value="PROKAR_LIPOPROTEIN"/>
    <property type="match status" value="1"/>
</dbReference>
<name>A0A1T1H7D6_9GAMM</name>